<evidence type="ECO:0000256" key="1">
    <source>
        <dbReference type="ARBA" id="ARBA00022723"/>
    </source>
</evidence>
<dbReference type="EMBL" id="CAJGYM010000020">
    <property type="protein sequence ID" value="CAD6191367.1"/>
    <property type="molecule type" value="Genomic_DNA"/>
</dbReference>
<keyword evidence="1 5" id="KW-0479">Metal-binding</keyword>
<dbReference type="InterPro" id="IPR036407">
    <property type="entry name" value="DM_DNA-bd_sf"/>
</dbReference>
<feature type="compositionally biased region" description="Polar residues" evidence="6">
    <location>
        <begin position="236"/>
        <end position="248"/>
    </location>
</feature>
<comment type="caution">
    <text evidence="8">The sequence shown here is derived from an EMBL/GenBank/DDBJ whole genome shotgun (WGS) entry which is preliminary data.</text>
</comment>
<dbReference type="GO" id="GO:0043565">
    <property type="term" value="F:sequence-specific DNA binding"/>
    <property type="evidence" value="ECO:0007669"/>
    <property type="project" value="InterPro"/>
</dbReference>
<feature type="region of interest" description="Disordered" evidence="6">
    <location>
        <begin position="273"/>
        <end position="298"/>
    </location>
</feature>
<feature type="region of interest" description="Disordered" evidence="6">
    <location>
        <begin position="357"/>
        <end position="419"/>
    </location>
</feature>
<dbReference type="Gene3D" id="4.10.1040.10">
    <property type="entry name" value="DM DNA-binding domain"/>
    <property type="match status" value="1"/>
</dbReference>
<evidence type="ECO:0000256" key="5">
    <source>
        <dbReference type="PROSITE-ProRule" id="PRU00070"/>
    </source>
</evidence>
<sequence length="603" mass="66349">MIFRPRRVASGNSSGDEFRRDHVRSAANTVPTPAPVSKHLLSFPFFAFRLWGSHRTTTDQLVYDFGPVELRRVPDVTFVFVSLSLYFRVPLYRQQDIWKFCMSPHQINVEALDDNSSENFDVAVDDVNEKPKGRVLYCRKCEGHGEKVILKNHSPNCPYILCSCKSCERLNYKRLKSFNKRNKEKIELAAALNARRNAENSTGVATLSISDDVEPSNSRRSSFSSKTSSPGMDSDFNPNGNEQPHTRSMSLGSMTVMSYDIWKAKCASEKKRLEEERARRNAENPRAGSNSPSAKSLCGLPAYSPPPAMGRKRAHTFVARNHIDDIPIVATKNKVEEKSGRLVILPTIPAMRIFVPEDEPESAVKQERSSCTPSTSQTSMGPPLSTVPRFQGSVPPPKNVDGTPLPRPTPVNRTVSTLPGVSVQPTTMFKPVVTPSPSHNPVTVLPVTPSINAMSPQQMISSLALHNTILQQQQANAMLQELLSNLGQQPSVALPQTTPTPPVDVLSMLRLQQTAAQLAAAIQSSQTPVPQMPLLPKPTISASLPQNPASTAHLLGSLLASNPTAAFFRAEVRSADLSSFDFGLDPSFADFLSFLRFLYLSDF</sequence>
<feature type="region of interest" description="Disordered" evidence="6">
    <location>
        <begin position="199"/>
        <end position="248"/>
    </location>
</feature>
<dbReference type="SUPFAM" id="SSF82927">
    <property type="entry name" value="Cysteine-rich DNA binding domain, (DM domain)"/>
    <property type="match status" value="1"/>
</dbReference>
<dbReference type="SMART" id="SM00301">
    <property type="entry name" value="DM"/>
    <property type="match status" value="1"/>
</dbReference>
<dbReference type="PROSITE" id="PS40000">
    <property type="entry name" value="DM_1"/>
    <property type="match status" value="1"/>
</dbReference>
<dbReference type="GO" id="GO:0006355">
    <property type="term" value="P:regulation of DNA-templated transcription"/>
    <property type="evidence" value="ECO:0007669"/>
    <property type="project" value="InterPro"/>
</dbReference>
<feature type="domain" description="DM" evidence="7">
    <location>
        <begin position="138"/>
        <end position="196"/>
    </location>
</feature>
<keyword evidence="2 5" id="KW-0862">Zinc</keyword>
<dbReference type="Pfam" id="PF00751">
    <property type="entry name" value="DM"/>
    <property type="match status" value="1"/>
</dbReference>
<feature type="compositionally biased region" description="Low complexity" evidence="6">
    <location>
        <begin position="216"/>
        <end position="229"/>
    </location>
</feature>
<keyword evidence="4 5" id="KW-0539">Nucleus</keyword>
<feature type="compositionally biased region" description="Polar residues" evidence="6">
    <location>
        <begin position="369"/>
        <end position="380"/>
    </location>
</feature>
<evidence type="ECO:0000313" key="8">
    <source>
        <dbReference type="EMBL" id="CAD6191367.1"/>
    </source>
</evidence>
<evidence type="ECO:0000256" key="3">
    <source>
        <dbReference type="ARBA" id="ARBA00023125"/>
    </source>
</evidence>
<keyword evidence="9" id="KW-1185">Reference proteome</keyword>
<dbReference type="InterPro" id="IPR001275">
    <property type="entry name" value="DM_DNA-bd"/>
</dbReference>
<dbReference type="AlphaFoldDB" id="A0A8S1H7Z5"/>
<feature type="compositionally biased region" description="Basic and acidic residues" evidence="6">
    <location>
        <begin position="273"/>
        <end position="283"/>
    </location>
</feature>
<feature type="region of interest" description="Disordered" evidence="6">
    <location>
        <begin position="1"/>
        <end position="20"/>
    </location>
</feature>
<evidence type="ECO:0000259" key="7">
    <source>
        <dbReference type="PROSITE" id="PS50809"/>
    </source>
</evidence>
<name>A0A8S1H7Z5_9PELO</name>
<evidence type="ECO:0000313" key="9">
    <source>
        <dbReference type="Proteomes" id="UP000835052"/>
    </source>
</evidence>
<keyword evidence="3 5" id="KW-0238">DNA-binding</keyword>
<dbReference type="GO" id="GO:0005634">
    <property type="term" value="C:nucleus"/>
    <property type="evidence" value="ECO:0007669"/>
    <property type="project" value="UniProtKB-SubCell"/>
</dbReference>
<evidence type="ECO:0000256" key="4">
    <source>
        <dbReference type="ARBA" id="ARBA00023242"/>
    </source>
</evidence>
<comment type="subcellular location">
    <subcellularLocation>
        <location evidence="5">Nucleus</location>
    </subcellularLocation>
</comment>
<organism evidence="8 9">
    <name type="scientific">Caenorhabditis auriculariae</name>
    <dbReference type="NCBI Taxonomy" id="2777116"/>
    <lineage>
        <taxon>Eukaryota</taxon>
        <taxon>Metazoa</taxon>
        <taxon>Ecdysozoa</taxon>
        <taxon>Nematoda</taxon>
        <taxon>Chromadorea</taxon>
        <taxon>Rhabditida</taxon>
        <taxon>Rhabditina</taxon>
        <taxon>Rhabditomorpha</taxon>
        <taxon>Rhabditoidea</taxon>
        <taxon>Rhabditidae</taxon>
        <taxon>Peloderinae</taxon>
        <taxon>Caenorhabditis</taxon>
    </lineage>
</organism>
<accession>A0A8S1H7Z5</accession>
<dbReference type="Proteomes" id="UP000835052">
    <property type="component" value="Unassembled WGS sequence"/>
</dbReference>
<proteinExistence type="predicted"/>
<protein>
    <recommendedName>
        <fullName evidence="7">DM domain-containing protein</fullName>
    </recommendedName>
</protein>
<reference evidence="8" key="1">
    <citation type="submission" date="2020-10" db="EMBL/GenBank/DDBJ databases">
        <authorList>
            <person name="Kikuchi T."/>
        </authorList>
    </citation>
    <scope>NUCLEOTIDE SEQUENCE</scope>
    <source>
        <strain evidence="8">NKZ352</strain>
    </source>
</reference>
<dbReference type="PROSITE" id="PS50809">
    <property type="entry name" value="DM_2"/>
    <property type="match status" value="1"/>
</dbReference>
<dbReference type="OrthoDB" id="5856755at2759"/>
<evidence type="ECO:0000256" key="6">
    <source>
        <dbReference type="SAM" id="MobiDB-lite"/>
    </source>
</evidence>
<evidence type="ECO:0000256" key="2">
    <source>
        <dbReference type="ARBA" id="ARBA00022833"/>
    </source>
</evidence>
<gene>
    <name evidence="8" type="ORF">CAUJ_LOCUS7286</name>
</gene>
<feature type="DNA-binding region" description="DM" evidence="5">
    <location>
        <begin position="138"/>
        <end position="196"/>
    </location>
</feature>
<dbReference type="GO" id="GO:0046872">
    <property type="term" value="F:metal ion binding"/>
    <property type="evidence" value="ECO:0007669"/>
    <property type="project" value="UniProtKB-KW"/>
</dbReference>